<evidence type="ECO:0000256" key="3">
    <source>
        <dbReference type="ARBA" id="ARBA00023002"/>
    </source>
</evidence>
<reference evidence="6" key="1">
    <citation type="submission" date="2017-04" db="EMBL/GenBank/DDBJ databases">
        <authorList>
            <person name="Criscuolo A."/>
        </authorList>
    </citation>
    <scope>NUCLEOTIDE SEQUENCE [LARGE SCALE GENOMIC DNA]</scope>
</reference>
<dbReference type="InterPro" id="IPR013785">
    <property type="entry name" value="Aldolase_TIM"/>
</dbReference>
<comment type="similarity">
    <text evidence="2">Belongs to the NADH:flavin oxidoreductase/NADH oxidase family.</text>
</comment>
<dbReference type="Gene3D" id="3.20.20.70">
    <property type="entry name" value="Aldolase class I"/>
    <property type="match status" value="1"/>
</dbReference>
<proteinExistence type="inferred from homology"/>
<evidence type="ECO:0000259" key="4">
    <source>
        <dbReference type="Pfam" id="PF00724"/>
    </source>
</evidence>
<evidence type="ECO:0000313" key="6">
    <source>
        <dbReference type="Proteomes" id="UP000194499"/>
    </source>
</evidence>
<dbReference type="EMBL" id="FWZB01000036">
    <property type="protein sequence ID" value="SME04920.1"/>
    <property type="molecule type" value="Genomic_DNA"/>
</dbReference>
<feature type="domain" description="NADH:flavin oxidoreductase/NADH oxidase N-terminal" evidence="4">
    <location>
        <begin position="52"/>
        <end position="381"/>
    </location>
</feature>
<dbReference type="AlphaFoldDB" id="A0A1Y5ZLV7"/>
<dbReference type="GO" id="GO:0005829">
    <property type="term" value="C:cytosol"/>
    <property type="evidence" value="ECO:0007669"/>
    <property type="project" value="UniProtKB-ARBA"/>
</dbReference>
<comment type="cofactor">
    <cofactor evidence="1">
        <name>FMN</name>
        <dbReference type="ChEBI" id="CHEBI:58210"/>
    </cofactor>
</comment>
<dbReference type="GO" id="GO:0016628">
    <property type="term" value="F:oxidoreductase activity, acting on the CH-CH group of donors, NAD or NADP as acceptor"/>
    <property type="evidence" value="ECO:0007669"/>
    <property type="project" value="UniProtKB-ARBA"/>
</dbReference>
<organism evidence="5 6">
    <name type="scientific">Bacillus pacificus</name>
    <dbReference type="NCBI Taxonomy" id="2026187"/>
    <lineage>
        <taxon>Bacteria</taxon>
        <taxon>Bacillati</taxon>
        <taxon>Bacillota</taxon>
        <taxon>Bacilli</taxon>
        <taxon>Bacillales</taxon>
        <taxon>Bacillaceae</taxon>
        <taxon>Bacillus</taxon>
        <taxon>Bacillus cereus group</taxon>
    </lineage>
</organism>
<dbReference type="GO" id="GO:0010181">
    <property type="term" value="F:FMN binding"/>
    <property type="evidence" value="ECO:0007669"/>
    <property type="project" value="InterPro"/>
</dbReference>
<dbReference type="FunFam" id="3.20.20.70:FF:000059">
    <property type="entry name" value="N-ethylmaleimide reductase, FMN-linked"/>
    <property type="match status" value="1"/>
</dbReference>
<name>A0A1Y5ZLV7_9BACI</name>
<gene>
    <name evidence="5" type="primary">nemA</name>
    <name evidence="5" type="ORF">BACERE00191_02834</name>
</gene>
<dbReference type="PANTHER" id="PTHR22893:SF91">
    <property type="entry name" value="NADPH DEHYDROGENASE 2-RELATED"/>
    <property type="match status" value="1"/>
</dbReference>
<dbReference type="SUPFAM" id="SSF51395">
    <property type="entry name" value="FMN-linked oxidoreductases"/>
    <property type="match status" value="1"/>
</dbReference>
<dbReference type="InterPro" id="IPR001155">
    <property type="entry name" value="OxRdtase_FMN_N"/>
</dbReference>
<protein>
    <submittedName>
        <fullName evidence="5">N-ethylmaleimide reductase</fullName>
        <ecNumber evidence="5">1.-.-.-</ecNumber>
    </submittedName>
</protein>
<evidence type="ECO:0000256" key="2">
    <source>
        <dbReference type="ARBA" id="ARBA00005979"/>
    </source>
</evidence>
<dbReference type="CDD" id="cd02933">
    <property type="entry name" value="OYE_like_FMN"/>
    <property type="match status" value="1"/>
</dbReference>
<accession>A0A1Y5ZLV7</accession>
<dbReference type="InterPro" id="IPR045247">
    <property type="entry name" value="Oye-like"/>
</dbReference>
<evidence type="ECO:0000313" key="5">
    <source>
        <dbReference type="EMBL" id="SME04920.1"/>
    </source>
</evidence>
<dbReference type="PANTHER" id="PTHR22893">
    <property type="entry name" value="NADH OXIDOREDUCTASE-RELATED"/>
    <property type="match status" value="1"/>
</dbReference>
<dbReference type="Pfam" id="PF00724">
    <property type="entry name" value="Oxidored_FMN"/>
    <property type="match status" value="1"/>
</dbReference>
<keyword evidence="3 5" id="KW-0560">Oxidoreductase</keyword>
<evidence type="ECO:0000256" key="1">
    <source>
        <dbReference type="ARBA" id="ARBA00001917"/>
    </source>
</evidence>
<dbReference type="Proteomes" id="UP000194499">
    <property type="component" value="Unassembled WGS sequence"/>
</dbReference>
<sequence length="397" mass="43957">MTLLSKSKYDAIVVRIFLGGKNMTSSNKKAASIYEGTNVNAWGSFENIEETKLFDQIQVGAWSLRNRIAMAPMTRCFADNETGVVGADVAEYYRKRAADGVGLIITEGIVISPRAKGNPGVPGIYTQEQIDSWKPVTEAVHKEGGTIIAQIWHVGRMSHHEIIGGQMPQAPSAIAAEGNVPRFRKPFDTPEAMTLEEIQEVISQYAQAAKNAIEAGFDGVEIHGAHGYLIDQFTYEFANKRTDKYGGDLKQRLTFMKEVTEAVIEAVGADKTLLRFSAFKGDNPTYMWENPELAVETFVNMFKEVGLTMIHPSTMNYTQVIADGKNFHQLVRKYWDGTIVGVGNLNPKEAEEALQEGTIDIAAFGRPLIANPDFVHRIKHAESLVEYDAKEHLATLI</sequence>
<dbReference type="EC" id="1.-.-.-" evidence="5"/>